<name>A0A6C6Z8E3_SALPB</name>
<dbReference type="AlphaFoldDB" id="A0A6C6Z8E3"/>
<accession>A0A6C6Z8E3</accession>
<dbReference type="EMBL" id="CP000886">
    <property type="protein sequence ID" value="ABX69884.1"/>
    <property type="molecule type" value="Genomic_DNA"/>
</dbReference>
<evidence type="ECO:0000313" key="1">
    <source>
        <dbReference type="EMBL" id="ABX69884.1"/>
    </source>
</evidence>
<proteinExistence type="predicted"/>
<evidence type="ECO:0000313" key="2">
    <source>
        <dbReference type="Proteomes" id="UP000008556"/>
    </source>
</evidence>
<reference evidence="1 2" key="1">
    <citation type="submission" date="2007-11" db="EMBL/GenBank/DDBJ databases">
        <authorList>
            <consortium name="The Salmonella enterica serovar Paratyphi B Genome Sequencing Project"/>
            <person name="McClelland M."/>
            <person name="Sanderson E.K."/>
            <person name="Porwollik S."/>
            <person name="Spieth J."/>
            <person name="Clifton W.S."/>
            <person name="Fulton R."/>
            <person name="Cordes M."/>
            <person name="Wollam A."/>
            <person name="Shah N."/>
            <person name="Pepin K."/>
            <person name="Bhonagiri V."/>
            <person name="Nash W."/>
            <person name="Johnson M."/>
            <person name="Thiruvilangam P."/>
            <person name="Wilson R."/>
        </authorList>
    </citation>
    <scope>NUCLEOTIDE SEQUENCE [LARGE SCALE GENOMIC DNA]</scope>
    <source>
        <strain evidence="2">ATCC BAA-1250 / SPB7</strain>
    </source>
</reference>
<organism evidence="1 2">
    <name type="scientific">Salmonella paratyphi B (strain ATCC BAA-1250 / SPB7)</name>
    <dbReference type="NCBI Taxonomy" id="1016998"/>
    <lineage>
        <taxon>Bacteria</taxon>
        <taxon>Pseudomonadati</taxon>
        <taxon>Pseudomonadota</taxon>
        <taxon>Gammaproteobacteria</taxon>
        <taxon>Enterobacterales</taxon>
        <taxon>Enterobacteriaceae</taxon>
        <taxon>Salmonella</taxon>
    </lineage>
</organism>
<dbReference type="Proteomes" id="UP000008556">
    <property type="component" value="Chromosome"/>
</dbReference>
<protein>
    <submittedName>
        <fullName evidence="1">Uncharacterized protein</fullName>
    </submittedName>
</protein>
<gene>
    <name evidence="1" type="ordered locus">SPAB_04571</name>
</gene>
<sequence length="41" mass="4719">MPREINNPPFWTLIGNVMDNSSINMSFPAHSAPYFILAFDY</sequence>
<dbReference type="KEGG" id="spq:SPAB_04571"/>